<keyword evidence="2" id="KW-0472">Membrane</keyword>
<accession>A0AAW1R413</accession>
<feature type="transmembrane region" description="Helical" evidence="2">
    <location>
        <begin position="12"/>
        <end position="39"/>
    </location>
</feature>
<organism evidence="3 4">
    <name type="scientific">Elliptochloris bilobata</name>
    <dbReference type="NCBI Taxonomy" id="381761"/>
    <lineage>
        <taxon>Eukaryota</taxon>
        <taxon>Viridiplantae</taxon>
        <taxon>Chlorophyta</taxon>
        <taxon>core chlorophytes</taxon>
        <taxon>Trebouxiophyceae</taxon>
        <taxon>Trebouxiophyceae incertae sedis</taxon>
        <taxon>Elliptochloris clade</taxon>
        <taxon>Elliptochloris</taxon>
    </lineage>
</organism>
<feature type="transmembrane region" description="Helical" evidence="2">
    <location>
        <begin position="136"/>
        <end position="161"/>
    </location>
</feature>
<sequence length="309" mass="32472">MKALEVSRHDFLVFQGILVCILQALAASTLPALEYLWVFNGKDFRWSVEQYVHWGVATIPAILAWLALHIAVGAMFGAALAADNVSAFNTLDTRCSLAQAAYDSCAACPCAASNSCTQGCAAPSVDLCSAFTSNRIVVAVAGAVTVATMAVPVAVSLVLFARLAAQHAMRWAQLAAAGLRAQERLELLGLGLAPSLPQACVRGDIQALERSRVAELQALASQLQAALAKAGYIEAAEAEAGARDDSSIEAPLLISPVPRLEQPSGLPEQSQTAAPGDEKKKKKKKKKHAEVAGEEALALSEPESPDARF</sequence>
<keyword evidence="2" id="KW-0812">Transmembrane</keyword>
<protein>
    <submittedName>
        <fullName evidence="3">Uncharacterized protein</fullName>
    </submittedName>
</protein>
<evidence type="ECO:0000313" key="3">
    <source>
        <dbReference type="EMBL" id="KAK9828002.1"/>
    </source>
</evidence>
<name>A0AAW1R413_9CHLO</name>
<dbReference type="AlphaFoldDB" id="A0AAW1R413"/>
<gene>
    <name evidence="3" type="ORF">WJX81_007850</name>
</gene>
<feature type="transmembrane region" description="Helical" evidence="2">
    <location>
        <begin position="51"/>
        <end position="82"/>
    </location>
</feature>
<reference evidence="3 4" key="1">
    <citation type="journal article" date="2024" name="Nat. Commun.">
        <title>Phylogenomics reveals the evolutionary origins of lichenization in chlorophyte algae.</title>
        <authorList>
            <person name="Puginier C."/>
            <person name="Libourel C."/>
            <person name="Otte J."/>
            <person name="Skaloud P."/>
            <person name="Haon M."/>
            <person name="Grisel S."/>
            <person name="Petersen M."/>
            <person name="Berrin J.G."/>
            <person name="Delaux P.M."/>
            <person name="Dal Grande F."/>
            <person name="Keller J."/>
        </authorList>
    </citation>
    <scope>NUCLEOTIDE SEQUENCE [LARGE SCALE GENOMIC DNA]</scope>
    <source>
        <strain evidence="3 4">SAG 245.80</strain>
    </source>
</reference>
<evidence type="ECO:0000256" key="1">
    <source>
        <dbReference type="SAM" id="MobiDB-lite"/>
    </source>
</evidence>
<comment type="caution">
    <text evidence="3">The sequence shown here is derived from an EMBL/GenBank/DDBJ whole genome shotgun (WGS) entry which is preliminary data.</text>
</comment>
<feature type="region of interest" description="Disordered" evidence="1">
    <location>
        <begin position="258"/>
        <end position="309"/>
    </location>
</feature>
<evidence type="ECO:0000313" key="4">
    <source>
        <dbReference type="Proteomes" id="UP001445335"/>
    </source>
</evidence>
<dbReference type="Proteomes" id="UP001445335">
    <property type="component" value="Unassembled WGS sequence"/>
</dbReference>
<keyword evidence="4" id="KW-1185">Reference proteome</keyword>
<proteinExistence type="predicted"/>
<keyword evidence="2" id="KW-1133">Transmembrane helix</keyword>
<evidence type="ECO:0000256" key="2">
    <source>
        <dbReference type="SAM" id="Phobius"/>
    </source>
</evidence>
<dbReference type="EMBL" id="JALJOU010000054">
    <property type="protein sequence ID" value="KAK9828002.1"/>
    <property type="molecule type" value="Genomic_DNA"/>
</dbReference>